<proteinExistence type="predicted"/>
<sequence>MHLLKLSVTVALALAAGHAGAATVTLDPHGLGQGLLFPYFTTHNGHSTLLTVQNTTAQGKALKVRVLESKDGFETLTFNLYLPGFAKWSGALTQADGAPDAPASLLPSSPAVGCTTPAMPAGGFELRPYSLDDAQPAANLRTREGYVEVVEMGTLSAELAQLARDPTQANCNVFTQRTVQDGIWSTEPNADIGAPAGRLRGSATVLDVAAGTAFSYAAPAFGGLASAARHTGLAVSEQGIAYIDTRPALTDIVVASDETIDVTVHNPDGVPTTLQYGADEGFYAISALLATTNTTNDYTVYPGVRARTEWVVSFPTRHALHRAFFWPGTPPPGALLAAPFTRDVCESTALVAWNEHGVKLDTATSVDICGAVDVVQFGLDGTPVSAQLALDGDAVIDVPTPIGSARLDFSKVDERTRAFFGDKNGKCVVGLPAWVMAVQSYDNDNAQEGRIATFPVSNVSSGPVEVVDCDTLD</sequence>
<evidence type="ECO:0008006" key="4">
    <source>
        <dbReference type="Google" id="ProtNLM"/>
    </source>
</evidence>
<dbReference type="AlphaFoldDB" id="A0A7W8D7B0"/>
<comment type="caution">
    <text evidence="2">The sequence shown here is derived from an EMBL/GenBank/DDBJ whole genome shotgun (WGS) entry which is preliminary data.</text>
</comment>
<reference evidence="2 3" key="1">
    <citation type="submission" date="2020-08" db="EMBL/GenBank/DDBJ databases">
        <title>Genomic Encyclopedia of Type Strains, Phase IV (KMG-IV): sequencing the most valuable type-strain genomes for metagenomic binning, comparative biology and taxonomic classification.</title>
        <authorList>
            <person name="Goeker M."/>
        </authorList>
    </citation>
    <scope>NUCLEOTIDE SEQUENCE [LARGE SCALE GENOMIC DNA]</scope>
    <source>
        <strain evidence="2 3">DSM 24163</strain>
    </source>
</reference>
<feature type="chain" id="PRO_5030892451" description="IgGFc-binding protein N-terminal domain-containing protein" evidence="1">
    <location>
        <begin position="22"/>
        <end position="473"/>
    </location>
</feature>
<keyword evidence="1" id="KW-0732">Signal</keyword>
<evidence type="ECO:0000313" key="2">
    <source>
        <dbReference type="EMBL" id="MBB5209239.1"/>
    </source>
</evidence>
<gene>
    <name evidence="2" type="ORF">HNQ52_002802</name>
</gene>
<accession>A0A7W8D7B0</accession>
<dbReference type="Proteomes" id="UP000521199">
    <property type="component" value="Unassembled WGS sequence"/>
</dbReference>
<evidence type="ECO:0000256" key="1">
    <source>
        <dbReference type="SAM" id="SignalP"/>
    </source>
</evidence>
<organism evidence="2 3">
    <name type="scientific">Chiayiivirga flava</name>
    <dbReference type="NCBI Taxonomy" id="659595"/>
    <lineage>
        <taxon>Bacteria</taxon>
        <taxon>Pseudomonadati</taxon>
        <taxon>Pseudomonadota</taxon>
        <taxon>Gammaproteobacteria</taxon>
        <taxon>Lysobacterales</taxon>
        <taxon>Lysobacteraceae</taxon>
        <taxon>Chiayiivirga</taxon>
    </lineage>
</organism>
<evidence type="ECO:0000313" key="3">
    <source>
        <dbReference type="Proteomes" id="UP000521199"/>
    </source>
</evidence>
<dbReference type="EMBL" id="JACHHP010000005">
    <property type="protein sequence ID" value="MBB5209239.1"/>
    <property type="molecule type" value="Genomic_DNA"/>
</dbReference>
<keyword evidence="3" id="KW-1185">Reference proteome</keyword>
<protein>
    <recommendedName>
        <fullName evidence="4">IgGFc-binding protein N-terminal domain-containing protein</fullName>
    </recommendedName>
</protein>
<dbReference type="RefSeq" id="WP_183961779.1">
    <property type="nucleotide sequence ID" value="NZ_JACHHP010000005.1"/>
</dbReference>
<name>A0A7W8D7B0_9GAMM</name>
<feature type="signal peptide" evidence="1">
    <location>
        <begin position="1"/>
        <end position="21"/>
    </location>
</feature>